<gene>
    <name evidence="1" type="ORF">DVH24_015473</name>
</gene>
<sequence length="37" mass="4448">MSKYIFINLVHYITFRDSFTCPFVFVFVESHEIQDSS</sequence>
<name>A0A498HNW3_MALDO</name>
<evidence type="ECO:0000313" key="1">
    <source>
        <dbReference type="EMBL" id="RXH70851.1"/>
    </source>
</evidence>
<accession>A0A498HNW3</accession>
<organism evidence="1 2">
    <name type="scientific">Malus domestica</name>
    <name type="common">Apple</name>
    <name type="synonym">Pyrus malus</name>
    <dbReference type="NCBI Taxonomy" id="3750"/>
    <lineage>
        <taxon>Eukaryota</taxon>
        <taxon>Viridiplantae</taxon>
        <taxon>Streptophyta</taxon>
        <taxon>Embryophyta</taxon>
        <taxon>Tracheophyta</taxon>
        <taxon>Spermatophyta</taxon>
        <taxon>Magnoliopsida</taxon>
        <taxon>eudicotyledons</taxon>
        <taxon>Gunneridae</taxon>
        <taxon>Pentapetalae</taxon>
        <taxon>rosids</taxon>
        <taxon>fabids</taxon>
        <taxon>Rosales</taxon>
        <taxon>Rosaceae</taxon>
        <taxon>Amygdaloideae</taxon>
        <taxon>Maleae</taxon>
        <taxon>Malus</taxon>
    </lineage>
</organism>
<comment type="caution">
    <text evidence="1">The sequence shown here is derived from an EMBL/GenBank/DDBJ whole genome shotgun (WGS) entry which is preliminary data.</text>
</comment>
<proteinExistence type="predicted"/>
<dbReference type="AlphaFoldDB" id="A0A498HNW3"/>
<reference evidence="1 2" key="1">
    <citation type="submission" date="2018-10" db="EMBL/GenBank/DDBJ databases">
        <title>A high-quality apple genome assembly.</title>
        <authorList>
            <person name="Hu J."/>
        </authorList>
    </citation>
    <scope>NUCLEOTIDE SEQUENCE [LARGE SCALE GENOMIC DNA]</scope>
    <source>
        <strain evidence="2">cv. HFTH1</strain>
        <tissue evidence="1">Young leaf</tissue>
    </source>
</reference>
<protein>
    <submittedName>
        <fullName evidence="1">Uncharacterized protein</fullName>
    </submittedName>
</protein>
<dbReference type="Proteomes" id="UP000290289">
    <property type="component" value="Chromosome 16"/>
</dbReference>
<keyword evidence="2" id="KW-1185">Reference proteome</keyword>
<dbReference type="EMBL" id="RDQH01000342">
    <property type="protein sequence ID" value="RXH70851.1"/>
    <property type="molecule type" value="Genomic_DNA"/>
</dbReference>
<evidence type="ECO:0000313" key="2">
    <source>
        <dbReference type="Proteomes" id="UP000290289"/>
    </source>
</evidence>